<dbReference type="GO" id="GO:0009435">
    <property type="term" value="P:NAD+ biosynthetic process"/>
    <property type="evidence" value="ECO:0007669"/>
    <property type="project" value="UniProtKB-UniPathway"/>
</dbReference>
<dbReference type="Gene3D" id="3.90.1170.20">
    <property type="entry name" value="Quinolinate phosphoribosyl transferase, N-terminal domain"/>
    <property type="match status" value="1"/>
</dbReference>
<evidence type="ECO:0000313" key="4">
    <source>
        <dbReference type="EMBL" id="BAJ48808.1"/>
    </source>
</evidence>
<evidence type="ECO:0000313" key="6">
    <source>
        <dbReference type="Proteomes" id="UP000008120"/>
    </source>
</evidence>
<dbReference type="KEGG" id="csu:CSUB_C1613"/>
<dbReference type="InterPro" id="IPR022412">
    <property type="entry name" value="Quinolinate_PRibosylTrfase_N"/>
</dbReference>
<reference evidence="4 6" key="1">
    <citation type="journal article" date="2005" name="Environ. Microbiol.">
        <title>Genetic and functional properties of uncultivated thermophilic crenarchaeotes from a subsurface gold mine as revealed by analysis of genome fragments.</title>
        <authorList>
            <person name="Nunoura T."/>
            <person name="Hirayama H."/>
            <person name="Takami H."/>
            <person name="Oida H."/>
            <person name="Nishi S."/>
            <person name="Shimamura S."/>
            <person name="Suzuki Y."/>
            <person name="Inagaki F."/>
            <person name="Takai K."/>
            <person name="Nealson K.H."/>
            <person name="Horikoshi K."/>
        </authorList>
    </citation>
    <scope>NUCLEOTIDE SEQUENCE [LARGE SCALE GENOMIC DNA]</scope>
</reference>
<dbReference type="InterPro" id="IPR053190">
    <property type="entry name" value="NAPRTase-like"/>
</dbReference>
<dbReference type="InterPro" id="IPR002638">
    <property type="entry name" value="Quinolinate_PRibosylTrfase_C"/>
</dbReference>
<dbReference type="SUPFAM" id="SSF54675">
    <property type="entry name" value="Nicotinate/Quinolinate PRTase N-terminal domain-like"/>
    <property type="match status" value="1"/>
</dbReference>
<dbReference type="EMBL" id="BA000048">
    <property type="protein sequence ID" value="BAJ51464.1"/>
    <property type="molecule type" value="Genomic_DNA"/>
</dbReference>
<evidence type="ECO:0000256" key="1">
    <source>
        <dbReference type="ARBA" id="ARBA00022679"/>
    </source>
</evidence>
<accession>E6N939</accession>
<name>E6N939_CALS0</name>
<organism evidence="4 6">
    <name type="scientific">Caldiarchaeum subterraneum</name>
    <dbReference type="NCBI Taxonomy" id="311458"/>
    <lineage>
        <taxon>Archaea</taxon>
        <taxon>Nitrososphaerota</taxon>
        <taxon>Candidatus Caldarchaeales</taxon>
        <taxon>Candidatus Caldarchaeaceae</taxon>
        <taxon>Candidatus Caldarchaeum</taxon>
    </lineage>
</organism>
<dbReference type="Proteomes" id="UP000008120">
    <property type="component" value="Chromosome"/>
</dbReference>
<protein>
    <submittedName>
        <fullName evidence="4">Nicotinate phosphoribosyltransferase</fullName>
        <ecNumber evidence="4">2.4.2.11</ecNumber>
        <ecNumber evidence="5">6.3.4.21</ecNumber>
    </submittedName>
</protein>
<dbReference type="AlphaFoldDB" id="E6N939"/>
<dbReference type="GO" id="GO:0004516">
    <property type="term" value="F:nicotinate phosphoribosyltransferase activity"/>
    <property type="evidence" value="ECO:0007669"/>
    <property type="project" value="UniProtKB-EC"/>
</dbReference>
<dbReference type="NCBIfam" id="NF006415">
    <property type="entry name" value="PRK08662.1"/>
    <property type="match status" value="1"/>
</dbReference>
<dbReference type="InterPro" id="IPR037128">
    <property type="entry name" value="Quinolinate_PRibosylTase_N_sf"/>
</dbReference>
<dbReference type="UniPathway" id="UPA00253">
    <property type="reaction ID" value="UER00457"/>
</dbReference>
<dbReference type="STRING" id="311458.CSUB_C1613"/>
<dbReference type="CDD" id="cd01571">
    <property type="entry name" value="NAPRTase_B"/>
    <property type="match status" value="1"/>
</dbReference>
<dbReference type="Gene3D" id="3.20.20.70">
    <property type="entry name" value="Aldolase class I"/>
    <property type="match status" value="1"/>
</dbReference>
<dbReference type="SUPFAM" id="SSF51690">
    <property type="entry name" value="Nicotinate/Quinolinate PRTase C-terminal domain-like"/>
    <property type="match status" value="1"/>
</dbReference>
<dbReference type="BioCyc" id="CCAL311458:G131R-1638-MONOMER"/>
<keyword evidence="4" id="KW-0328">Glycosyltransferase</keyword>
<keyword evidence="5" id="KW-0436">Ligase</keyword>
<dbReference type="InterPro" id="IPR035809">
    <property type="entry name" value="NAPRTase_arc-type"/>
</dbReference>
<dbReference type="PANTHER" id="PTHR43202">
    <property type="entry name" value="NICOTINATE-NUCLEOTIDE PYROPHOSPHORYLASE"/>
    <property type="match status" value="1"/>
</dbReference>
<proteinExistence type="predicted"/>
<feature type="domain" description="Quinolinate phosphoribosyl transferase N-terminal" evidence="3">
    <location>
        <begin position="22"/>
        <end position="116"/>
    </location>
</feature>
<evidence type="ECO:0000313" key="5">
    <source>
        <dbReference type="EMBL" id="BAJ51464.1"/>
    </source>
</evidence>
<evidence type="ECO:0000259" key="2">
    <source>
        <dbReference type="Pfam" id="PF01729"/>
    </source>
</evidence>
<dbReference type="InterPro" id="IPR036068">
    <property type="entry name" value="Nicotinate_pribotase-like_C"/>
</dbReference>
<dbReference type="GO" id="GO:0004514">
    <property type="term" value="F:nicotinate-nucleotide diphosphorylase (carboxylating) activity"/>
    <property type="evidence" value="ECO:0007669"/>
    <property type="project" value="InterPro"/>
</dbReference>
<evidence type="ECO:0000259" key="3">
    <source>
        <dbReference type="Pfam" id="PF02749"/>
    </source>
</evidence>
<dbReference type="EMBL" id="AP011873">
    <property type="protein sequence ID" value="BAJ48808.1"/>
    <property type="molecule type" value="Genomic_DNA"/>
</dbReference>
<reference evidence="4 6" key="2">
    <citation type="journal article" date="2011" name="Nucleic Acids Res.">
        <title>Insights into the evolution of Archaea and eukaryotic protein modifier systems revealed by the genome of a novel archaeal group.</title>
        <authorList>
            <person name="Nunoura T."/>
            <person name="Takaki Y."/>
            <person name="Kakuta J."/>
            <person name="Nishi S."/>
            <person name="Sugahara J."/>
            <person name="Kazama H."/>
            <person name="Chee G."/>
            <person name="Hattori M."/>
            <person name="Kanai A."/>
            <person name="Atomi H."/>
            <person name="Takai K."/>
            <person name="Takami H."/>
        </authorList>
    </citation>
    <scope>NUCLEOTIDE SEQUENCE [LARGE SCALE GENOMIC DNA]</scope>
</reference>
<dbReference type="EC" id="6.3.4.21" evidence="5"/>
<sequence>MRRMPRLYIADERAIKSGEATDIYFLRAKTILEKTGASSTRVVAEIHSYGLPEGYEWAVFTGLEEVVYLLEGVPVDLYAMPEGTVFRAMEPVARIEGAYGDFGVYEPAILGMLRHSTSVSTKAARVKLAANGKPVLFFGIRCVHPAISPMVDRAAYVGGCDAVSGVAGAVMLELEPTGTMPHALMLVLGDEKKAWKLFHEVMPENVPRIALVDTFFDERVEALEAAETLGKNLYGVRLDTPSSRRGNMRKIVQEVRWTLDIHGHRHVKIFVSGGLDEKNVMELVDLVDGFGVGTSIAFPPSIDLALDIVEKDGEPLSKRGKLPGRKQVYRCEKLHDTVVPWDKVVEKCVVCGGPVEPLVKQILSKGKLVSDLPDAKKVREHVLGQVEKLASADISKWGPVFSG</sequence>
<dbReference type="PANTHER" id="PTHR43202:SF1">
    <property type="entry name" value="NICOTINATE PHOSPHORIBOSYLTRANSFERASE"/>
    <property type="match status" value="1"/>
</dbReference>
<dbReference type="InterPro" id="IPR013785">
    <property type="entry name" value="Aldolase_TIM"/>
</dbReference>
<keyword evidence="1 4" id="KW-0808">Transferase</keyword>
<dbReference type="EC" id="2.4.2.11" evidence="4"/>
<gene>
    <name evidence="5" type="ORF">CSUB_C1613</name>
    <name evidence="4" type="ORF">HGMM_F21E09C41</name>
</gene>
<dbReference type="Pfam" id="PF02749">
    <property type="entry name" value="QRPTase_N"/>
    <property type="match status" value="1"/>
</dbReference>
<feature type="domain" description="Quinolinate phosphoribosyl transferase C-terminal" evidence="2">
    <location>
        <begin position="119"/>
        <end position="307"/>
    </location>
</feature>
<dbReference type="Pfam" id="PF01729">
    <property type="entry name" value="QRPTase_C"/>
    <property type="match status" value="1"/>
</dbReference>